<name>A0A6J7F9G3_9ZZZZ</name>
<dbReference type="InterPro" id="IPR043128">
    <property type="entry name" value="Rev_trsase/Diguanyl_cyclase"/>
</dbReference>
<keyword evidence="1" id="KW-0472">Membrane</keyword>
<dbReference type="Gene3D" id="3.30.70.270">
    <property type="match status" value="1"/>
</dbReference>
<organism evidence="4">
    <name type="scientific">freshwater metagenome</name>
    <dbReference type="NCBI Taxonomy" id="449393"/>
    <lineage>
        <taxon>unclassified sequences</taxon>
        <taxon>metagenomes</taxon>
        <taxon>ecological metagenomes</taxon>
    </lineage>
</organism>
<dbReference type="PROSITE" id="PS50887">
    <property type="entry name" value="GGDEF"/>
    <property type="match status" value="1"/>
</dbReference>
<protein>
    <submittedName>
        <fullName evidence="4">Unannotated protein</fullName>
    </submittedName>
</protein>
<feature type="transmembrane region" description="Helical" evidence="1">
    <location>
        <begin position="134"/>
        <end position="152"/>
    </location>
</feature>
<evidence type="ECO:0000256" key="1">
    <source>
        <dbReference type="SAM" id="Phobius"/>
    </source>
</evidence>
<evidence type="ECO:0000313" key="4">
    <source>
        <dbReference type="EMBL" id="CAB4888859.1"/>
    </source>
</evidence>
<evidence type="ECO:0000259" key="3">
    <source>
        <dbReference type="PROSITE" id="PS50887"/>
    </source>
</evidence>
<dbReference type="SMART" id="SM00267">
    <property type="entry name" value="GGDEF"/>
    <property type="match status" value="1"/>
</dbReference>
<dbReference type="InterPro" id="IPR001633">
    <property type="entry name" value="EAL_dom"/>
</dbReference>
<dbReference type="PROSITE" id="PS50883">
    <property type="entry name" value="EAL"/>
    <property type="match status" value="1"/>
</dbReference>
<feature type="transmembrane region" description="Helical" evidence="1">
    <location>
        <begin position="205"/>
        <end position="222"/>
    </location>
</feature>
<dbReference type="EMBL" id="CAFBLP010000092">
    <property type="protein sequence ID" value="CAB4888859.1"/>
    <property type="molecule type" value="Genomic_DNA"/>
</dbReference>
<dbReference type="PANTHER" id="PTHR44757:SF2">
    <property type="entry name" value="BIOFILM ARCHITECTURE MAINTENANCE PROTEIN MBAA"/>
    <property type="match status" value="1"/>
</dbReference>
<feature type="domain" description="EAL" evidence="2">
    <location>
        <begin position="587"/>
        <end position="840"/>
    </location>
</feature>
<dbReference type="Pfam" id="PF00990">
    <property type="entry name" value="GGDEF"/>
    <property type="match status" value="1"/>
</dbReference>
<reference evidence="4" key="1">
    <citation type="submission" date="2020-05" db="EMBL/GenBank/DDBJ databases">
        <authorList>
            <person name="Chiriac C."/>
            <person name="Salcher M."/>
            <person name="Ghai R."/>
            <person name="Kavagutti S V."/>
        </authorList>
    </citation>
    <scope>NUCLEOTIDE SEQUENCE</scope>
</reference>
<sequence>MSPGAPSLPVASTQRVREVIGRTAPRLRVLIFAALLALLGGVLLLITPNATTMPHRVWTLPFFALVIAFGLAEATALHVEIRKESHSLSLSGIPLMFGVLHTAPVLVAAAYVLGAAPALLWIRHSDWVKTTWNSCLFFAEAAMAALIVHSLLASRLPDKAWEWLIPLGAILVAEMMSLLAVPLVIMAVDATFRPRLFADVGQSQVLAALAGTFTVTAVAVSANSPYMVVYSVLPVIGVGVVLQNSGHLAQRYRDLQKLHTFTRALTNERGPRTLDAGLIELAQIMRSRAAGLAVIANRHSRPPTLRVLTDSAFEDLEPEPIANLLLGLLAEGPVTQLTDDDDRHSAQELLRLLGARKLLAGRVYGDTDTVGVLFITDRLGMRSDFTPDELRLFGSLANTLGAKLSNENLVERLEVQARSDALTGLPNRLSFEIALAASAAEADQSGVVVMIDLDRFKEINDSLGHETGDRLLIEIARRLRSCARSNDVVARFGGDEFAIMLTRTASDGVGDFTRRVSDIHALLTSKVDLEGIRFEIGASMGVVQWPSQGRSTSGLLNRGDTAMYEAKRTQTGVVWYNPALDADTPRRLDLYMSSSAALENHQFFVHFQPKISLQDGRITGAEALVRWHHPAYGSVSPVEFVPLVVQAGLCGKLTRFMIQRAADAAVLFREAGIDVPIAVNLTPRDLLDPALPTDLAAIFAQADVALSSLQLEITEDSMVIDIETSIMVLNQLRVLGVKIAIDDFGTGYSSLQLLHRLPVDQLKIDKSFINRLTTDTSAAAIVRASVNLANELGLTTIAEGIEDYEELHIVAELGCQEIQGYIVSRPVPPLDFVRWALEWPADRVRDRIMTRNPPPIASRTSGSQ</sequence>
<dbReference type="AlphaFoldDB" id="A0A6J7F9G3"/>
<dbReference type="Pfam" id="PF00563">
    <property type="entry name" value="EAL"/>
    <property type="match status" value="1"/>
</dbReference>
<keyword evidence="1" id="KW-1133">Transmembrane helix</keyword>
<dbReference type="PANTHER" id="PTHR44757">
    <property type="entry name" value="DIGUANYLATE CYCLASE DGCP"/>
    <property type="match status" value="1"/>
</dbReference>
<feature type="transmembrane region" description="Helical" evidence="1">
    <location>
        <begin position="58"/>
        <end position="79"/>
    </location>
</feature>
<keyword evidence="1" id="KW-0812">Transmembrane</keyword>
<dbReference type="NCBIfam" id="TIGR00254">
    <property type="entry name" value="GGDEF"/>
    <property type="match status" value="1"/>
</dbReference>
<dbReference type="Gene3D" id="3.20.20.450">
    <property type="entry name" value="EAL domain"/>
    <property type="match status" value="1"/>
</dbReference>
<dbReference type="InterPro" id="IPR029016">
    <property type="entry name" value="GAF-like_dom_sf"/>
</dbReference>
<dbReference type="SUPFAM" id="SSF141868">
    <property type="entry name" value="EAL domain-like"/>
    <property type="match status" value="1"/>
</dbReference>
<dbReference type="InterPro" id="IPR029787">
    <property type="entry name" value="Nucleotide_cyclase"/>
</dbReference>
<evidence type="ECO:0000259" key="2">
    <source>
        <dbReference type="PROSITE" id="PS50883"/>
    </source>
</evidence>
<proteinExistence type="predicted"/>
<accession>A0A6J7F9G3</accession>
<dbReference type="InterPro" id="IPR000160">
    <property type="entry name" value="GGDEF_dom"/>
</dbReference>
<dbReference type="SMART" id="SM00052">
    <property type="entry name" value="EAL"/>
    <property type="match status" value="1"/>
</dbReference>
<feature type="transmembrane region" description="Helical" evidence="1">
    <location>
        <begin position="164"/>
        <end position="185"/>
    </location>
</feature>
<feature type="transmembrane region" description="Helical" evidence="1">
    <location>
        <begin position="99"/>
        <end position="122"/>
    </location>
</feature>
<dbReference type="Gene3D" id="3.30.450.40">
    <property type="match status" value="1"/>
</dbReference>
<feature type="transmembrane region" description="Helical" evidence="1">
    <location>
        <begin position="27"/>
        <end position="46"/>
    </location>
</feature>
<gene>
    <name evidence="4" type="ORF">UFOPK3376_02636</name>
</gene>
<feature type="domain" description="GGDEF" evidence="3">
    <location>
        <begin position="444"/>
        <end position="578"/>
    </location>
</feature>
<dbReference type="InterPro" id="IPR052155">
    <property type="entry name" value="Biofilm_reg_signaling"/>
</dbReference>
<dbReference type="SUPFAM" id="SSF55073">
    <property type="entry name" value="Nucleotide cyclase"/>
    <property type="match status" value="1"/>
</dbReference>
<dbReference type="InterPro" id="IPR035919">
    <property type="entry name" value="EAL_sf"/>
</dbReference>
<dbReference type="CDD" id="cd01948">
    <property type="entry name" value="EAL"/>
    <property type="match status" value="1"/>
</dbReference>
<dbReference type="CDD" id="cd01949">
    <property type="entry name" value="GGDEF"/>
    <property type="match status" value="1"/>
</dbReference>